<evidence type="ECO:0000313" key="3">
    <source>
        <dbReference type="Proteomes" id="UP000644507"/>
    </source>
</evidence>
<reference evidence="2" key="1">
    <citation type="journal article" date="2014" name="Int. J. Syst. Evol. Microbiol.">
        <title>Complete genome sequence of Corynebacterium casei LMG S-19264T (=DSM 44701T), isolated from a smear-ripened cheese.</title>
        <authorList>
            <consortium name="US DOE Joint Genome Institute (JGI-PGF)"/>
            <person name="Walter F."/>
            <person name="Albersmeier A."/>
            <person name="Kalinowski J."/>
            <person name="Ruckert C."/>
        </authorList>
    </citation>
    <scope>NUCLEOTIDE SEQUENCE</scope>
    <source>
        <strain evidence="2">KCTC 12988</strain>
    </source>
</reference>
<dbReference type="RefSeq" id="WP_189566124.1">
    <property type="nucleotide sequence ID" value="NZ_BMXI01000001.1"/>
</dbReference>
<keyword evidence="3" id="KW-1185">Reference proteome</keyword>
<keyword evidence="1" id="KW-1133">Transmembrane helix</keyword>
<dbReference type="Proteomes" id="UP000644507">
    <property type="component" value="Unassembled WGS sequence"/>
</dbReference>
<sequence>MLDLGHALELALIAFAMGSLSLFGWKLGGKIEDSPETYQEHFAEKRPLLFAVLVNLFHGEERATRMLGRLLSKGMPVAAMGAYTMCVVLVALMVMNLAGLSDSVGPVVEFLARFERGLAGN</sequence>
<evidence type="ECO:0000256" key="1">
    <source>
        <dbReference type="SAM" id="Phobius"/>
    </source>
</evidence>
<protein>
    <submittedName>
        <fullName evidence="2">Uncharacterized protein</fullName>
    </submittedName>
</protein>
<proteinExistence type="predicted"/>
<organism evidence="2 3">
    <name type="scientific">Roseibacillus persicicus</name>
    <dbReference type="NCBI Taxonomy" id="454148"/>
    <lineage>
        <taxon>Bacteria</taxon>
        <taxon>Pseudomonadati</taxon>
        <taxon>Verrucomicrobiota</taxon>
        <taxon>Verrucomicrobiia</taxon>
        <taxon>Verrucomicrobiales</taxon>
        <taxon>Verrucomicrobiaceae</taxon>
        <taxon>Roseibacillus</taxon>
    </lineage>
</organism>
<reference evidence="2" key="2">
    <citation type="submission" date="2020-09" db="EMBL/GenBank/DDBJ databases">
        <authorList>
            <person name="Sun Q."/>
            <person name="Kim S."/>
        </authorList>
    </citation>
    <scope>NUCLEOTIDE SEQUENCE</scope>
    <source>
        <strain evidence="2">KCTC 12988</strain>
    </source>
</reference>
<dbReference type="AlphaFoldDB" id="A0A918TG24"/>
<keyword evidence="1" id="KW-0812">Transmembrane</keyword>
<gene>
    <name evidence="2" type="ORF">GCM10007100_00170</name>
</gene>
<feature type="transmembrane region" description="Helical" evidence="1">
    <location>
        <begin position="6"/>
        <end position="25"/>
    </location>
</feature>
<accession>A0A918TG24</accession>
<name>A0A918TG24_9BACT</name>
<dbReference type="EMBL" id="BMXI01000001">
    <property type="protein sequence ID" value="GHC39891.1"/>
    <property type="molecule type" value="Genomic_DNA"/>
</dbReference>
<feature type="transmembrane region" description="Helical" evidence="1">
    <location>
        <begin position="75"/>
        <end position="98"/>
    </location>
</feature>
<evidence type="ECO:0000313" key="2">
    <source>
        <dbReference type="EMBL" id="GHC39891.1"/>
    </source>
</evidence>
<comment type="caution">
    <text evidence="2">The sequence shown here is derived from an EMBL/GenBank/DDBJ whole genome shotgun (WGS) entry which is preliminary data.</text>
</comment>
<keyword evidence="1" id="KW-0472">Membrane</keyword>